<keyword evidence="12" id="KW-1185">Reference proteome</keyword>
<comment type="function">
    <text evidence="9">Part of the tripartite ATP-independent periplasmic (TRAP) transport system.</text>
</comment>
<evidence type="ECO:0000313" key="11">
    <source>
        <dbReference type="EMBL" id="RAI02010.1"/>
    </source>
</evidence>
<dbReference type="AlphaFoldDB" id="A0A8B2NZL4"/>
<protein>
    <recommendedName>
        <fullName evidence="9">TRAP transporter small permease protein</fullName>
    </recommendedName>
</protein>
<evidence type="ECO:0000256" key="1">
    <source>
        <dbReference type="ARBA" id="ARBA00004429"/>
    </source>
</evidence>
<comment type="caution">
    <text evidence="11">The sequence shown here is derived from an EMBL/GenBank/DDBJ whole genome shotgun (WGS) entry which is preliminary data.</text>
</comment>
<evidence type="ECO:0000256" key="6">
    <source>
        <dbReference type="ARBA" id="ARBA00022989"/>
    </source>
</evidence>
<evidence type="ECO:0000256" key="5">
    <source>
        <dbReference type="ARBA" id="ARBA00022692"/>
    </source>
</evidence>
<dbReference type="GO" id="GO:0022857">
    <property type="term" value="F:transmembrane transporter activity"/>
    <property type="evidence" value="ECO:0007669"/>
    <property type="project" value="UniProtKB-UniRule"/>
</dbReference>
<reference evidence="11 12" key="1">
    <citation type="submission" date="2018-05" db="EMBL/GenBank/DDBJ databases">
        <title>Acuticoccus sediminis sp. nov., isolated from deep-sea sediment of Indian Ocean.</title>
        <authorList>
            <person name="Liu X."/>
            <person name="Lai Q."/>
            <person name="Du Y."/>
            <person name="Sun F."/>
            <person name="Zhang X."/>
            <person name="Wang S."/>
            <person name="Shao Z."/>
        </authorList>
    </citation>
    <scope>NUCLEOTIDE SEQUENCE [LARGE SCALE GENOMIC DNA]</scope>
    <source>
        <strain evidence="11 12">PTG4-2</strain>
    </source>
</reference>
<dbReference type="OrthoDB" id="6160477at2"/>
<accession>A0A8B2NZL4</accession>
<sequence>MTAFDHWIEKLTRSLAIIGGWVLIALSLATVVSAILRKFFNTSIQGVDEYGGYILAIVGAIGFSHALVKRAHVRIEILRQPLRPAGQAAVDMVALVALLITACILVWVASTVVSSTVSMNALSNTPLRTPLVIPQSIWAGALGLFALICLVLTVRCVAALVRGDVDFVRRRLGSETIDEEVTRVLDDLEKRGGAESAGEARP</sequence>
<evidence type="ECO:0000256" key="3">
    <source>
        <dbReference type="ARBA" id="ARBA00022475"/>
    </source>
</evidence>
<dbReference type="InterPro" id="IPR055348">
    <property type="entry name" value="DctQ"/>
</dbReference>
<dbReference type="EMBL" id="QHHQ01000002">
    <property type="protein sequence ID" value="RAI02010.1"/>
    <property type="molecule type" value="Genomic_DNA"/>
</dbReference>
<comment type="subunit">
    <text evidence="9">The complex comprises the extracytoplasmic solute receptor protein and the two transmembrane proteins.</text>
</comment>
<dbReference type="PANTHER" id="PTHR35011:SF10">
    <property type="entry name" value="TRAP TRANSPORTER SMALL PERMEASE PROTEIN"/>
    <property type="match status" value="1"/>
</dbReference>
<evidence type="ECO:0000313" key="12">
    <source>
        <dbReference type="Proteomes" id="UP000249590"/>
    </source>
</evidence>
<keyword evidence="2 9" id="KW-0813">Transport</keyword>
<feature type="transmembrane region" description="Helical" evidence="9">
    <location>
        <begin position="89"/>
        <end position="117"/>
    </location>
</feature>
<feature type="transmembrane region" description="Helical" evidence="9">
    <location>
        <begin position="137"/>
        <end position="161"/>
    </location>
</feature>
<evidence type="ECO:0000256" key="4">
    <source>
        <dbReference type="ARBA" id="ARBA00022519"/>
    </source>
</evidence>
<dbReference type="Proteomes" id="UP000249590">
    <property type="component" value="Unassembled WGS sequence"/>
</dbReference>
<dbReference type="PANTHER" id="PTHR35011">
    <property type="entry name" value="2,3-DIKETO-L-GULONATE TRAP TRANSPORTER SMALL PERMEASE PROTEIN YIAM"/>
    <property type="match status" value="1"/>
</dbReference>
<evidence type="ECO:0000256" key="8">
    <source>
        <dbReference type="ARBA" id="ARBA00038436"/>
    </source>
</evidence>
<name>A0A8B2NZL4_9HYPH</name>
<dbReference type="GO" id="GO:0005886">
    <property type="term" value="C:plasma membrane"/>
    <property type="evidence" value="ECO:0007669"/>
    <property type="project" value="UniProtKB-SubCell"/>
</dbReference>
<evidence type="ECO:0000256" key="9">
    <source>
        <dbReference type="RuleBase" id="RU369079"/>
    </source>
</evidence>
<comment type="similarity">
    <text evidence="8 9">Belongs to the TRAP transporter small permease family.</text>
</comment>
<dbReference type="GO" id="GO:0015740">
    <property type="term" value="P:C4-dicarboxylate transport"/>
    <property type="evidence" value="ECO:0007669"/>
    <property type="project" value="TreeGrafter"/>
</dbReference>
<feature type="transmembrane region" description="Helical" evidence="9">
    <location>
        <begin position="50"/>
        <end position="68"/>
    </location>
</feature>
<keyword evidence="7 9" id="KW-0472">Membrane</keyword>
<evidence type="ECO:0000256" key="2">
    <source>
        <dbReference type="ARBA" id="ARBA00022448"/>
    </source>
</evidence>
<comment type="caution">
    <text evidence="9">Lacks conserved residue(s) required for the propagation of feature annotation.</text>
</comment>
<organism evidence="11 12">
    <name type="scientific">Acuticoccus sediminis</name>
    <dbReference type="NCBI Taxonomy" id="2184697"/>
    <lineage>
        <taxon>Bacteria</taxon>
        <taxon>Pseudomonadati</taxon>
        <taxon>Pseudomonadota</taxon>
        <taxon>Alphaproteobacteria</taxon>
        <taxon>Hyphomicrobiales</taxon>
        <taxon>Amorphaceae</taxon>
        <taxon>Acuticoccus</taxon>
    </lineage>
</organism>
<dbReference type="InterPro" id="IPR007387">
    <property type="entry name" value="TRAP_DctQ"/>
</dbReference>
<keyword evidence="4 9" id="KW-0997">Cell inner membrane</keyword>
<evidence type="ECO:0000259" key="10">
    <source>
        <dbReference type="Pfam" id="PF04290"/>
    </source>
</evidence>
<dbReference type="Pfam" id="PF04290">
    <property type="entry name" value="DctQ"/>
    <property type="match status" value="1"/>
</dbReference>
<keyword evidence="6 9" id="KW-1133">Transmembrane helix</keyword>
<proteinExistence type="inferred from homology"/>
<dbReference type="RefSeq" id="WP_111345282.1">
    <property type="nucleotide sequence ID" value="NZ_JAIWKD010000002.1"/>
</dbReference>
<evidence type="ECO:0000256" key="7">
    <source>
        <dbReference type="ARBA" id="ARBA00023136"/>
    </source>
</evidence>
<keyword evidence="3" id="KW-1003">Cell membrane</keyword>
<comment type="subcellular location">
    <subcellularLocation>
        <location evidence="1 9">Cell inner membrane</location>
        <topology evidence="1 9">Multi-pass membrane protein</topology>
    </subcellularLocation>
</comment>
<gene>
    <name evidence="11" type="ORF">DLJ53_11540</name>
</gene>
<feature type="domain" description="Tripartite ATP-independent periplasmic transporters DctQ component" evidence="10">
    <location>
        <begin position="27"/>
        <end position="157"/>
    </location>
</feature>
<keyword evidence="5 9" id="KW-0812">Transmembrane</keyword>